<dbReference type="InterPro" id="IPR036322">
    <property type="entry name" value="WD40_repeat_dom_sf"/>
</dbReference>
<dbReference type="PRINTS" id="PR00320">
    <property type="entry name" value="GPROTEINBRPT"/>
</dbReference>
<dbReference type="EMBL" id="KN839858">
    <property type="protein sequence ID" value="KIJ62040.1"/>
    <property type="molecule type" value="Genomic_DNA"/>
</dbReference>
<feature type="compositionally biased region" description="Polar residues" evidence="4">
    <location>
        <begin position="598"/>
        <end position="608"/>
    </location>
</feature>
<feature type="repeat" description="WD" evidence="3">
    <location>
        <begin position="130"/>
        <end position="170"/>
    </location>
</feature>
<dbReference type="PROSITE" id="PS50082">
    <property type="entry name" value="WD_REPEATS_2"/>
    <property type="match status" value="5"/>
</dbReference>
<reference evidence="5 6" key="1">
    <citation type="submission" date="2014-04" db="EMBL/GenBank/DDBJ databases">
        <title>Evolutionary Origins and Diversification of the Mycorrhizal Mutualists.</title>
        <authorList>
            <consortium name="DOE Joint Genome Institute"/>
            <consortium name="Mycorrhizal Genomics Consortium"/>
            <person name="Kohler A."/>
            <person name="Kuo A."/>
            <person name="Nagy L.G."/>
            <person name="Floudas D."/>
            <person name="Copeland A."/>
            <person name="Barry K.W."/>
            <person name="Cichocki N."/>
            <person name="Veneault-Fourrey C."/>
            <person name="LaButti K."/>
            <person name="Lindquist E.A."/>
            <person name="Lipzen A."/>
            <person name="Lundell T."/>
            <person name="Morin E."/>
            <person name="Murat C."/>
            <person name="Riley R."/>
            <person name="Ohm R."/>
            <person name="Sun H."/>
            <person name="Tunlid A."/>
            <person name="Henrissat B."/>
            <person name="Grigoriev I.V."/>
            <person name="Hibbett D.S."/>
            <person name="Martin F."/>
        </authorList>
    </citation>
    <scope>NUCLEOTIDE SEQUENCE [LARGE SCALE GENOMIC DNA]</scope>
    <source>
        <strain evidence="5 6">MD-312</strain>
    </source>
</reference>
<dbReference type="HOGENOM" id="CLU_029556_0_0_1"/>
<dbReference type="Proteomes" id="UP000053820">
    <property type="component" value="Unassembled WGS sequence"/>
</dbReference>
<dbReference type="OrthoDB" id="2644546at2759"/>
<evidence type="ECO:0000256" key="2">
    <source>
        <dbReference type="ARBA" id="ARBA00022737"/>
    </source>
</evidence>
<feature type="repeat" description="WD" evidence="3">
    <location>
        <begin position="257"/>
        <end position="298"/>
    </location>
</feature>
<dbReference type="InterPro" id="IPR020472">
    <property type="entry name" value="WD40_PAC1"/>
</dbReference>
<feature type="region of interest" description="Disordered" evidence="4">
    <location>
        <begin position="432"/>
        <end position="546"/>
    </location>
</feature>
<dbReference type="AlphaFoldDB" id="A0A0C9VVC0"/>
<gene>
    <name evidence="5" type="ORF">HYDPIDRAFT_30857</name>
</gene>
<dbReference type="PANTHER" id="PTHR19879">
    <property type="entry name" value="TRANSCRIPTION INITIATION FACTOR TFIID"/>
    <property type="match status" value="1"/>
</dbReference>
<dbReference type="InterPro" id="IPR001680">
    <property type="entry name" value="WD40_rpt"/>
</dbReference>
<sequence>MAAIRDAARNAYLRVRGPRVDVQGESTLEESALEFLALKPGLLHVLPGHTRSISSLAFVPGSDLVVSGSYDSRCRVWSASEGREVGAQMKNERDVNAVAVSVDRKMVVYGGDDGRIIICSLDTRKKMFEWATQHQRVYSLSFSSDGRLASGHEDGSVIIWNPSTGTPTAGPFRFYNSWVLSISFSPSGERIAFGGRDGRIRVVYSHSGEDVIPAIEAHQGLVHSVIWSPNGQHIISASDDHTIKFWNSSVGSLLATCKEHTDFIHSLAISSDGELLASASNDRTVRLWDTSTHQQIRPPLEHPELLNSVAISSDGHYLAAGGFDTKVYIWNLRDIPEEAQLVASDTKSDTNNSEPAVDTEIPIPNSGDSKSSEKTDADADAGVPEAHKQPQSESPDVDNNAAPNWLDQPAVSVASNDGVGGSHYAPGGAFWVGMEDSLSDPPAKGKGKQKAEEATAPDDLDSPAQRRLFKRVNLKRFKPSKGISNPFKSAHKKTATLAPQAPVEPPKFRPPTGASAGPSRPSESSITVSLRDHSATPEGVTVSAARSKKFIVVVRGGKRYPKDMKITKWSMPWIKLAYKRRELELSDLARPSAPPSAQPTNALSSQVHSPAEGTCPQGSTTNSAPPPATGDTPSSDDEGDSGSLTSSTSSHGAGGRPPSVTSFTTCDMLLLWLCYPRRVDRGPSLN</sequence>
<dbReference type="InterPro" id="IPR019775">
    <property type="entry name" value="WD40_repeat_CS"/>
</dbReference>
<evidence type="ECO:0000256" key="3">
    <source>
        <dbReference type="PROSITE-ProRule" id="PRU00221"/>
    </source>
</evidence>
<dbReference type="Gene3D" id="2.130.10.10">
    <property type="entry name" value="YVTN repeat-like/Quinoprotein amine dehydrogenase"/>
    <property type="match status" value="2"/>
</dbReference>
<feature type="repeat" description="WD" evidence="3">
    <location>
        <begin position="215"/>
        <end position="256"/>
    </location>
</feature>
<keyword evidence="1 3" id="KW-0853">WD repeat</keyword>
<evidence type="ECO:0000313" key="5">
    <source>
        <dbReference type="EMBL" id="KIJ62040.1"/>
    </source>
</evidence>
<feature type="region of interest" description="Disordered" evidence="4">
    <location>
        <begin position="589"/>
        <end position="660"/>
    </location>
</feature>
<accession>A0A0C9VVC0</accession>
<dbReference type="SUPFAM" id="SSF50978">
    <property type="entry name" value="WD40 repeat-like"/>
    <property type="match status" value="1"/>
</dbReference>
<feature type="compositionally biased region" description="Low complexity" evidence="4">
    <location>
        <begin position="641"/>
        <end position="651"/>
    </location>
</feature>
<dbReference type="InterPro" id="IPR015943">
    <property type="entry name" value="WD40/YVTN_repeat-like_dom_sf"/>
</dbReference>
<keyword evidence="6" id="KW-1185">Reference proteome</keyword>
<organism evidence="5 6">
    <name type="scientific">Hydnomerulius pinastri MD-312</name>
    <dbReference type="NCBI Taxonomy" id="994086"/>
    <lineage>
        <taxon>Eukaryota</taxon>
        <taxon>Fungi</taxon>
        <taxon>Dikarya</taxon>
        <taxon>Basidiomycota</taxon>
        <taxon>Agaricomycotina</taxon>
        <taxon>Agaricomycetes</taxon>
        <taxon>Agaricomycetidae</taxon>
        <taxon>Boletales</taxon>
        <taxon>Boletales incertae sedis</taxon>
        <taxon>Leucogyrophana</taxon>
    </lineage>
</organism>
<dbReference type="CDD" id="cd00200">
    <property type="entry name" value="WD40"/>
    <property type="match status" value="1"/>
</dbReference>
<feature type="repeat" description="WD" evidence="3">
    <location>
        <begin position="299"/>
        <end position="333"/>
    </location>
</feature>
<dbReference type="PROSITE" id="PS00678">
    <property type="entry name" value="WD_REPEATS_1"/>
    <property type="match status" value="2"/>
</dbReference>
<feature type="repeat" description="WD" evidence="3">
    <location>
        <begin position="46"/>
        <end position="87"/>
    </location>
</feature>
<dbReference type="PROSITE" id="PS50294">
    <property type="entry name" value="WD_REPEATS_REGION"/>
    <property type="match status" value="4"/>
</dbReference>
<feature type="region of interest" description="Disordered" evidence="4">
    <location>
        <begin position="343"/>
        <end position="404"/>
    </location>
</feature>
<dbReference type="PANTHER" id="PTHR19879:SF9">
    <property type="entry name" value="TRANSCRIPTION INITIATION FACTOR TFIID SUBUNIT 5"/>
    <property type="match status" value="1"/>
</dbReference>
<evidence type="ECO:0000313" key="6">
    <source>
        <dbReference type="Proteomes" id="UP000053820"/>
    </source>
</evidence>
<evidence type="ECO:0008006" key="7">
    <source>
        <dbReference type="Google" id="ProtNLM"/>
    </source>
</evidence>
<evidence type="ECO:0000256" key="4">
    <source>
        <dbReference type="SAM" id="MobiDB-lite"/>
    </source>
</evidence>
<feature type="compositionally biased region" description="Polar residues" evidence="4">
    <location>
        <begin position="343"/>
        <end position="354"/>
    </location>
</feature>
<feature type="compositionally biased region" description="Basic residues" evidence="4">
    <location>
        <begin position="467"/>
        <end position="479"/>
    </location>
</feature>
<name>A0A0C9VVC0_9AGAM</name>
<dbReference type="Pfam" id="PF00400">
    <property type="entry name" value="WD40"/>
    <property type="match status" value="6"/>
</dbReference>
<dbReference type="SMART" id="SM00320">
    <property type="entry name" value="WD40"/>
    <property type="match status" value="7"/>
</dbReference>
<protein>
    <recommendedName>
        <fullName evidence="7">WD40 repeat-like protein</fullName>
    </recommendedName>
</protein>
<proteinExistence type="predicted"/>
<keyword evidence="2" id="KW-0677">Repeat</keyword>
<evidence type="ECO:0000256" key="1">
    <source>
        <dbReference type="ARBA" id="ARBA00022574"/>
    </source>
</evidence>